<protein>
    <submittedName>
        <fullName evidence="1">Uncharacterized protein</fullName>
    </submittedName>
</protein>
<reference evidence="1 2" key="1">
    <citation type="journal article" date="2021" name="Nat. Commun.">
        <title>Genetic determinants of endophytism in the Arabidopsis root mycobiome.</title>
        <authorList>
            <person name="Mesny F."/>
            <person name="Miyauchi S."/>
            <person name="Thiergart T."/>
            <person name="Pickel B."/>
            <person name="Atanasova L."/>
            <person name="Karlsson M."/>
            <person name="Huettel B."/>
            <person name="Barry K.W."/>
            <person name="Haridas S."/>
            <person name="Chen C."/>
            <person name="Bauer D."/>
            <person name="Andreopoulos W."/>
            <person name="Pangilinan J."/>
            <person name="LaButti K."/>
            <person name="Riley R."/>
            <person name="Lipzen A."/>
            <person name="Clum A."/>
            <person name="Drula E."/>
            <person name="Henrissat B."/>
            <person name="Kohler A."/>
            <person name="Grigoriev I.V."/>
            <person name="Martin F.M."/>
            <person name="Hacquard S."/>
        </authorList>
    </citation>
    <scope>NUCLEOTIDE SEQUENCE [LARGE SCALE GENOMIC DNA]</scope>
    <source>
        <strain evidence="1 2">MPI-SDFR-AT-0079</strain>
    </source>
</reference>
<evidence type="ECO:0000313" key="1">
    <source>
        <dbReference type="EMBL" id="KAH6651319.1"/>
    </source>
</evidence>
<gene>
    <name evidence="1" type="ORF">F5144DRAFT_525163</name>
</gene>
<comment type="caution">
    <text evidence="1">The sequence shown here is derived from an EMBL/GenBank/DDBJ whole genome shotgun (WGS) entry which is preliminary data.</text>
</comment>
<evidence type="ECO:0000313" key="2">
    <source>
        <dbReference type="Proteomes" id="UP000724584"/>
    </source>
</evidence>
<proteinExistence type="predicted"/>
<organism evidence="1 2">
    <name type="scientific">Chaetomium tenue</name>
    <dbReference type="NCBI Taxonomy" id="1854479"/>
    <lineage>
        <taxon>Eukaryota</taxon>
        <taxon>Fungi</taxon>
        <taxon>Dikarya</taxon>
        <taxon>Ascomycota</taxon>
        <taxon>Pezizomycotina</taxon>
        <taxon>Sordariomycetes</taxon>
        <taxon>Sordariomycetidae</taxon>
        <taxon>Sordariales</taxon>
        <taxon>Chaetomiaceae</taxon>
        <taxon>Chaetomium</taxon>
    </lineage>
</organism>
<dbReference type="Proteomes" id="UP000724584">
    <property type="component" value="Unassembled WGS sequence"/>
</dbReference>
<name>A0ACB7PQ27_9PEZI</name>
<accession>A0ACB7PQ27</accession>
<dbReference type="EMBL" id="JAGIZQ010000001">
    <property type="protein sequence ID" value="KAH6651319.1"/>
    <property type="molecule type" value="Genomic_DNA"/>
</dbReference>
<sequence>MEDVACIPALSRTVQSWIPVVPWDEPADAWLEGPESQATRDLITAGYHMHQTARALGALPWEIGCLALNTPLVVRDHALELAKIMEQLGDWEEKEPGVTGGMGGSVSVLARLDADLNDWEANGPGPAELRRHWVAATRIRQILHKLESTVVNDMDKLGVRIWTLECMASKVSFELENWSKSPEWMGCYRCKNHVLLVLEKAIDSLPKMGEMLRKHITDFWIHLQPEDINIPGPLDIRRGPVNLRGFRRMTQQANDLAQLMETIMEQVQQWSQLINDVEHDSRE</sequence>
<keyword evidence="2" id="KW-1185">Reference proteome</keyword>